<dbReference type="EMBL" id="JASGBQ010000015">
    <property type="protein sequence ID" value="MDI9242627.1"/>
    <property type="molecule type" value="Genomic_DNA"/>
</dbReference>
<sequence length="64" mass="6865">MLIASETTGMGTLLNMFTSVFSWFITQIGTLVTTVVNNPLLLLMTAVLMVGAAVGMFVRLLKSV</sequence>
<evidence type="ECO:0000313" key="3">
    <source>
        <dbReference type="Proteomes" id="UP001300383"/>
    </source>
</evidence>
<evidence type="ECO:0000313" key="2">
    <source>
        <dbReference type="EMBL" id="MDI9242627.1"/>
    </source>
</evidence>
<reference evidence="2 3" key="1">
    <citation type="submission" date="2023-05" db="EMBL/GenBank/DDBJ databases">
        <title>[ruminococcus] sp. nov., isolated from a pig farm feces dump.</title>
        <authorList>
            <person name="Chang Y.-H."/>
        </authorList>
    </citation>
    <scope>NUCLEOTIDE SEQUENCE [LARGE SCALE GENOMIC DNA]</scope>
    <source>
        <strain evidence="2 3">YH-rum2234</strain>
    </source>
</reference>
<dbReference type="AlphaFoldDB" id="A0AAP4BB70"/>
<name>A0AAP4BB70_9FIRM</name>
<accession>A0AAP4BB70</accession>
<evidence type="ECO:0000256" key="1">
    <source>
        <dbReference type="SAM" id="Phobius"/>
    </source>
</evidence>
<protein>
    <submittedName>
        <fullName evidence="2">Uncharacterized protein</fullName>
    </submittedName>
</protein>
<feature type="transmembrane region" description="Helical" evidence="1">
    <location>
        <begin position="12"/>
        <end position="34"/>
    </location>
</feature>
<proteinExistence type="predicted"/>
<keyword evidence="1" id="KW-1133">Transmembrane helix</keyword>
<keyword evidence="1" id="KW-0472">Membrane</keyword>
<gene>
    <name evidence="2" type="ORF">QJ036_09110</name>
</gene>
<keyword evidence="3" id="KW-1185">Reference proteome</keyword>
<comment type="caution">
    <text evidence="2">The sequence shown here is derived from an EMBL/GenBank/DDBJ whole genome shotgun (WGS) entry which is preliminary data.</text>
</comment>
<dbReference type="Proteomes" id="UP001300383">
    <property type="component" value="Unassembled WGS sequence"/>
</dbReference>
<organism evidence="2 3">
    <name type="scientific">Fusibacillus kribbianus</name>
    <dbReference type="NCBI Taxonomy" id="3044208"/>
    <lineage>
        <taxon>Bacteria</taxon>
        <taxon>Bacillati</taxon>
        <taxon>Bacillota</taxon>
        <taxon>Clostridia</taxon>
        <taxon>Lachnospirales</taxon>
        <taxon>Lachnospiraceae</taxon>
        <taxon>Fusibacillus</taxon>
    </lineage>
</organism>
<keyword evidence="1" id="KW-0812">Transmembrane</keyword>
<dbReference type="RefSeq" id="WP_283231072.1">
    <property type="nucleotide sequence ID" value="NZ_JASGBQ010000015.1"/>
</dbReference>
<feature type="transmembrane region" description="Helical" evidence="1">
    <location>
        <begin position="40"/>
        <end position="61"/>
    </location>
</feature>